<comment type="catalytic activity">
    <reaction evidence="10">
        <text>(3S)-3-hydroxybutanoyl-CoA + NAD(+) = acetoacetyl-CoA + NADH + H(+)</text>
        <dbReference type="Rhea" id="RHEA:30799"/>
        <dbReference type="ChEBI" id="CHEBI:15378"/>
        <dbReference type="ChEBI" id="CHEBI:57286"/>
        <dbReference type="ChEBI" id="CHEBI:57316"/>
        <dbReference type="ChEBI" id="CHEBI:57540"/>
        <dbReference type="ChEBI" id="CHEBI:57945"/>
    </reaction>
    <physiologicalReaction direction="left-to-right" evidence="10">
        <dbReference type="Rhea" id="RHEA:30800"/>
    </physiologicalReaction>
    <physiologicalReaction direction="right-to-left" evidence="10">
        <dbReference type="Rhea" id="RHEA:30801"/>
    </physiologicalReaction>
</comment>
<protein>
    <recommendedName>
        <fullName evidence="16">3-hydroxyacyl-CoA dehydrogenase type-2</fullName>
        <ecNumber evidence="3">1.1.1.53</ecNumber>
        <ecNumber evidence="4">1.1.1.62</ecNumber>
    </recommendedName>
    <alternativeName>
        <fullName evidence="18">3-hydroxyacyl-CoA dehydrogenase type II</fullName>
    </alternativeName>
    <alternativeName>
        <fullName evidence="19">Mitochondrial ribonuclease P protein 2</fullName>
    </alternativeName>
    <alternativeName>
        <fullName evidence="17">Type II HADH</fullName>
    </alternativeName>
</protein>
<dbReference type="KEGG" id="lak:106166979"/>
<evidence type="ECO:0000256" key="11">
    <source>
        <dbReference type="ARBA" id="ARBA00051637"/>
    </source>
</evidence>
<reference evidence="22" key="1">
    <citation type="submission" date="2025-08" db="UniProtKB">
        <authorList>
            <consortium name="RefSeq"/>
        </authorList>
    </citation>
    <scope>IDENTIFICATION</scope>
    <source>
        <tissue evidence="22">Gonads</tissue>
    </source>
</reference>
<comment type="catalytic activity">
    <reaction evidence="7">
        <text>5alpha-androstane-3alpha,17beta-diol + NAD(+) = 17beta-hydroxy-5alpha-androstan-3-one + NADH + H(+)</text>
        <dbReference type="Rhea" id="RHEA:42004"/>
        <dbReference type="ChEBI" id="CHEBI:15378"/>
        <dbReference type="ChEBI" id="CHEBI:16330"/>
        <dbReference type="ChEBI" id="CHEBI:36713"/>
        <dbReference type="ChEBI" id="CHEBI:57540"/>
        <dbReference type="ChEBI" id="CHEBI:57945"/>
        <dbReference type="EC" id="1.1.1.53"/>
    </reaction>
    <physiologicalReaction direction="right-to-left" evidence="7">
        <dbReference type="Rhea" id="RHEA:42006"/>
    </physiologicalReaction>
</comment>
<evidence type="ECO:0000256" key="16">
    <source>
        <dbReference type="ARBA" id="ARBA00072938"/>
    </source>
</evidence>
<evidence type="ECO:0000256" key="8">
    <source>
        <dbReference type="ARBA" id="ARBA00050435"/>
    </source>
</evidence>
<dbReference type="GO" id="GO:0047044">
    <property type="term" value="F:androstan-3-alpha,17-beta-diol dehydrogenase (NAD+) activity"/>
    <property type="evidence" value="ECO:0007669"/>
    <property type="project" value="UniProtKB-EC"/>
</dbReference>
<evidence type="ECO:0000256" key="3">
    <source>
        <dbReference type="ARBA" id="ARBA00024071"/>
    </source>
</evidence>
<evidence type="ECO:0000256" key="4">
    <source>
        <dbReference type="ARBA" id="ARBA00024072"/>
    </source>
</evidence>
<dbReference type="PANTHER" id="PTHR43658">
    <property type="entry name" value="SHORT-CHAIN DEHYDROGENASE/REDUCTASE"/>
    <property type="match status" value="1"/>
</dbReference>
<gene>
    <name evidence="22" type="primary">LOC106166979</name>
</gene>
<dbReference type="Proteomes" id="UP000085678">
    <property type="component" value="Unplaced"/>
</dbReference>
<evidence type="ECO:0000256" key="15">
    <source>
        <dbReference type="ARBA" id="ARBA00052668"/>
    </source>
</evidence>
<evidence type="ECO:0000256" key="7">
    <source>
        <dbReference type="ARBA" id="ARBA00050365"/>
    </source>
</evidence>
<dbReference type="InParanoid" id="A0A1S3ISP6"/>
<evidence type="ECO:0000256" key="13">
    <source>
        <dbReference type="ARBA" id="ARBA00052095"/>
    </source>
</evidence>
<dbReference type="OMA" id="RHIFEND"/>
<dbReference type="OrthoDB" id="1274115at2759"/>
<dbReference type="SUPFAM" id="SSF51735">
    <property type="entry name" value="NAD(P)-binding Rossmann-fold domains"/>
    <property type="match status" value="1"/>
</dbReference>
<dbReference type="GO" id="GO:0006631">
    <property type="term" value="P:fatty acid metabolic process"/>
    <property type="evidence" value="ECO:0007669"/>
    <property type="project" value="TreeGrafter"/>
</dbReference>
<comment type="catalytic activity">
    <reaction evidence="11">
        <text>3beta,7beta-dihydroxy-5beta-cholan-24-oate + NAD(+) = 3beta-hydroxy-7-oxo-5beta-cholan-24-oate + NADH + H(+)</text>
        <dbReference type="Rhea" id="RHEA:42024"/>
        <dbReference type="ChEBI" id="CHEBI:15378"/>
        <dbReference type="ChEBI" id="CHEBI:57540"/>
        <dbReference type="ChEBI" id="CHEBI:57945"/>
        <dbReference type="ChEBI" id="CHEBI:78602"/>
        <dbReference type="ChEBI" id="CHEBI:78603"/>
    </reaction>
    <physiologicalReaction direction="left-to-right" evidence="11">
        <dbReference type="Rhea" id="RHEA:42025"/>
    </physiologicalReaction>
</comment>
<dbReference type="PROSITE" id="PS51257">
    <property type="entry name" value="PROKAR_LIPOPROTEIN"/>
    <property type="match status" value="1"/>
</dbReference>
<dbReference type="PRINTS" id="PR00081">
    <property type="entry name" value="GDHRDH"/>
</dbReference>
<dbReference type="Pfam" id="PF00106">
    <property type="entry name" value="adh_short"/>
    <property type="match status" value="1"/>
</dbReference>
<evidence type="ECO:0000256" key="18">
    <source>
        <dbReference type="ARBA" id="ARBA00082293"/>
    </source>
</evidence>
<dbReference type="FunCoup" id="A0A1S3ISP6">
    <property type="interactions" value="694"/>
</dbReference>
<dbReference type="GO" id="GO:0003857">
    <property type="term" value="F:(3S)-3-hydroxyacyl-CoA dehydrogenase (NAD+) activity"/>
    <property type="evidence" value="ECO:0007669"/>
    <property type="project" value="UniProtKB-EC"/>
</dbReference>
<evidence type="ECO:0000256" key="5">
    <source>
        <dbReference type="ARBA" id="ARBA00049381"/>
    </source>
</evidence>
<evidence type="ECO:0000256" key="17">
    <source>
        <dbReference type="ARBA" id="ARBA00079624"/>
    </source>
</evidence>
<dbReference type="EC" id="1.1.1.53" evidence="3"/>
<proteinExistence type="inferred from homology"/>
<comment type="catalytic activity">
    <reaction evidence="13">
        <text>5alpha-pregnan-20beta-ol-3-one + NAD(+) = 5alpha-pregnane-3,20-dione + NADH + H(+)</text>
        <dbReference type="Rhea" id="RHEA:42008"/>
        <dbReference type="ChEBI" id="CHEBI:15378"/>
        <dbReference type="ChEBI" id="CHEBI:28952"/>
        <dbReference type="ChEBI" id="CHEBI:57540"/>
        <dbReference type="ChEBI" id="CHEBI:57945"/>
        <dbReference type="ChEBI" id="CHEBI:78594"/>
    </reaction>
    <physiologicalReaction direction="left-to-right" evidence="13">
        <dbReference type="Rhea" id="RHEA:42009"/>
    </physiologicalReaction>
</comment>
<evidence type="ECO:0000256" key="6">
    <source>
        <dbReference type="ARBA" id="ARBA00050141"/>
    </source>
</evidence>
<organism evidence="21 22">
    <name type="scientific">Lingula anatina</name>
    <name type="common">Brachiopod</name>
    <name type="synonym">Lingula unguis</name>
    <dbReference type="NCBI Taxonomy" id="7574"/>
    <lineage>
        <taxon>Eukaryota</taxon>
        <taxon>Metazoa</taxon>
        <taxon>Spiralia</taxon>
        <taxon>Lophotrochozoa</taxon>
        <taxon>Brachiopoda</taxon>
        <taxon>Linguliformea</taxon>
        <taxon>Lingulata</taxon>
        <taxon>Lingulida</taxon>
        <taxon>Linguloidea</taxon>
        <taxon>Lingulidae</taxon>
        <taxon>Lingula</taxon>
    </lineage>
</organism>
<evidence type="ECO:0000256" key="2">
    <source>
        <dbReference type="ARBA" id="ARBA00023002"/>
    </source>
</evidence>
<dbReference type="GO" id="GO:0004303">
    <property type="term" value="F:estradiol 17-beta-dehydrogenase [NAD(P)+] activity"/>
    <property type="evidence" value="ECO:0007669"/>
    <property type="project" value="UniProtKB-EC"/>
</dbReference>
<dbReference type="InterPro" id="IPR002347">
    <property type="entry name" value="SDR_fam"/>
</dbReference>
<dbReference type="PROSITE" id="PS00061">
    <property type="entry name" value="ADH_SHORT"/>
    <property type="match status" value="1"/>
</dbReference>
<comment type="catalytic activity">
    <reaction evidence="15">
        <text>11-dehydrocorticosterone + NAD(+) = pregn-4-ene-3,11,20,21-tetraone + NADH + H(+)</text>
        <dbReference type="Rhea" id="RHEA:42020"/>
        <dbReference type="ChEBI" id="CHEBI:15378"/>
        <dbReference type="ChEBI" id="CHEBI:57540"/>
        <dbReference type="ChEBI" id="CHEBI:57945"/>
        <dbReference type="ChEBI" id="CHEBI:78600"/>
        <dbReference type="ChEBI" id="CHEBI:78601"/>
    </reaction>
    <physiologicalReaction direction="left-to-right" evidence="15">
        <dbReference type="Rhea" id="RHEA:42021"/>
    </physiologicalReaction>
</comment>
<keyword evidence="21" id="KW-1185">Reference proteome</keyword>
<comment type="catalytic activity">
    <reaction evidence="14">
        <text>cortisone + NAD(+) = 17alpha-hydroxypregn-4-en-3,11,20-trione-21-al + NADH + H(+)</text>
        <dbReference type="Rhea" id="RHEA:42016"/>
        <dbReference type="ChEBI" id="CHEBI:15378"/>
        <dbReference type="ChEBI" id="CHEBI:16962"/>
        <dbReference type="ChEBI" id="CHEBI:57540"/>
        <dbReference type="ChEBI" id="CHEBI:57945"/>
        <dbReference type="ChEBI" id="CHEBI:78596"/>
    </reaction>
    <physiologicalReaction direction="left-to-right" evidence="14">
        <dbReference type="Rhea" id="RHEA:42017"/>
    </physiologicalReaction>
</comment>
<comment type="similarity">
    <text evidence="1 20">Belongs to the short-chain dehydrogenases/reductases (SDR) family.</text>
</comment>
<dbReference type="PRINTS" id="PR00080">
    <property type="entry name" value="SDRFAMILY"/>
</dbReference>
<comment type="catalytic activity">
    <reaction evidence="6">
        <text>a (3S)-3-hydroxyacyl-CoA + NAD(+) = a 3-oxoacyl-CoA + NADH + H(+)</text>
        <dbReference type="Rhea" id="RHEA:22432"/>
        <dbReference type="ChEBI" id="CHEBI:15378"/>
        <dbReference type="ChEBI" id="CHEBI:57318"/>
        <dbReference type="ChEBI" id="CHEBI:57540"/>
        <dbReference type="ChEBI" id="CHEBI:57945"/>
        <dbReference type="ChEBI" id="CHEBI:90726"/>
        <dbReference type="EC" id="1.1.1.35"/>
    </reaction>
    <physiologicalReaction direction="left-to-right" evidence="6">
        <dbReference type="Rhea" id="RHEA:22433"/>
    </physiologicalReaction>
    <physiologicalReaction direction="right-to-left" evidence="6">
        <dbReference type="Rhea" id="RHEA:22434"/>
    </physiologicalReaction>
</comment>
<keyword evidence="2" id="KW-0560">Oxidoreductase</keyword>
<dbReference type="InterPro" id="IPR036291">
    <property type="entry name" value="NAD(P)-bd_dom_sf"/>
</dbReference>
<dbReference type="FunFam" id="3.40.50.720:FF:000215">
    <property type="entry name" value="3-hydroxyacyl-CoA dehydrogenase type-2"/>
    <property type="match status" value="1"/>
</dbReference>
<comment type="catalytic activity">
    <reaction evidence="8">
        <text>17beta-hydroxy-5alpha-androstan-3-one + NAD(+) = 5alpha-androstan-3,17-dione + NADH + H(+)</text>
        <dbReference type="Rhea" id="RHEA:41992"/>
        <dbReference type="ChEBI" id="CHEBI:15378"/>
        <dbReference type="ChEBI" id="CHEBI:15994"/>
        <dbReference type="ChEBI" id="CHEBI:16330"/>
        <dbReference type="ChEBI" id="CHEBI:57540"/>
        <dbReference type="ChEBI" id="CHEBI:57945"/>
    </reaction>
    <physiologicalReaction direction="left-to-right" evidence="8">
        <dbReference type="Rhea" id="RHEA:41993"/>
    </physiologicalReaction>
</comment>
<evidence type="ECO:0000256" key="20">
    <source>
        <dbReference type="RuleBase" id="RU000363"/>
    </source>
</evidence>
<evidence type="ECO:0000256" key="1">
    <source>
        <dbReference type="ARBA" id="ARBA00006484"/>
    </source>
</evidence>
<evidence type="ECO:0000256" key="14">
    <source>
        <dbReference type="ARBA" id="ARBA00052417"/>
    </source>
</evidence>
<evidence type="ECO:0000256" key="12">
    <source>
        <dbReference type="ARBA" id="ARBA00051831"/>
    </source>
</evidence>
<dbReference type="CDD" id="cd05371">
    <property type="entry name" value="HSD10-like_SDR_c"/>
    <property type="match status" value="1"/>
</dbReference>
<evidence type="ECO:0000313" key="22">
    <source>
        <dbReference type="RefSeq" id="XP_013401093.1"/>
    </source>
</evidence>
<dbReference type="STRING" id="7574.A0A1S3ISP6"/>
<dbReference type="EC" id="1.1.1.62" evidence="4"/>
<evidence type="ECO:0000256" key="19">
    <source>
        <dbReference type="ARBA" id="ARBA00082399"/>
    </source>
</evidence>
<comment type="catalytic activity">
    <reaction evidence="12">
        <text>ursodeoxycholate + NAD(+) = 7-oxolithocholate + NADH + H(+)</text>
        <dbReference type="Rhea" id="RHEA:42028"/>
        <dbReference type="ChEBI" id="CHEBI:15378"/>
        <dbReference type="ChEBI" id="CHEBI:57540"/>
        <dbReference type="ChEBI" id="CHEBI:57945"/>
        <dbReference type="ChEBI" id="CHEBI:78604"/>
        <dbReference type="ChEBI" id="CHEBI:78605"/>
    </reaction>
    <physiologicalReaction direction="left-to-right" evidence="12">
        <dbReference type="Rhea" id="RHEA:42029"/>
    </physiologicalReaction>
</comment>
<evidence type="ECO:0000256" key="10">
    <source>
        <dbReference type="ARBA" id="ARBA00051004"/>
    </source>
</evidence>
<comment type="catalytic activity">
    <reaction evidence="5">
        <text>17beta-estradiol + NAD(+) = estrone + NADH + H(+)</text>
        <dbReference type="Rhea" id="RHEA:24612"/>
        <dbReference type="ChEBI" id="CHEBI:15378"/>
        <dbReference type="ChEBI" id="CHEBI:16469"/>
        <dbReference type="ChEBI" id="CHEBI:17263"/>
        <dbReference type="ChEBI" id="CHEBI:57540"/>
        <dbReference type="ChEBI" id="CHEBI:57945"/>
        <dbReference type="EC" id="1.1.1.62"/>
    </reaction>
    <physiologicalReaction direction="left-to-right" evidence="5">
        <dbReference type="Rhea" id="RHEA:24613"/>
    </physiologicalReaction>
</comment>
<dbReference type="GeneID" id="106166979"/>
<dbReference type="AlphaFoldDB" id="A0A1S3ISP6"/>
<accession>A0A1S3ISP6</accession>
<sequence>MSQIAKLKGMVALVTGGASGLGCGTVQRFIREGAKVVLVDLPSSDGNKIAEDLGKPCVFAPADVTSESDVSAAVEMAKKEFGKLDVAVNCAGIGIAIKTYNKGKARPHSLEAFEEVIKVNTVGTFNVCRLVTGLMLDNEPTVDGQRGVIVNTSSVAGYEGQTGQVAYSASKGGIIGMCLPMARDLSLLGIRVVTIAPGLFKTPLLMKLPDKVQDVLAKSVPFPPMLGDPDVYAHMVQCIVENPYLNGETIRLDGALRMMP</sequence>
<dbReference type="GO" id="GO:0008209">
    <property type="term" value="P:androgen metabolic process"/>
    <property type="evidence" value="ECO:0007669"/>
    <property type="project" value="TreeGrafter"/>
</dbReference>
<dbReference type="Gene3D" id="3.40.50.720">
    <property type="entry name" value="NAD(P)-binding Rossmann-like Domain"/>
    <property type="match status" value="1"/>
</dbReference>
<name>A0A1S3ISP6_LINAN</name>
<comment type="catalytic activity">
    <reaction evidence="9">
        <text>cortisol + NAD(+) = 11beta,17alpha-dihydroxypregn-4-ene-3,20,21-trione + NADH + H(+)</text>
        <dbReference type="Rhea" id="RHEA:42012"/>
        <dbReference type="ChEBI" id="CHEBI:15378"/>
        <dbReference type="ChEBI" id="CHEBI:17650"/>
        <dbReference type="ChEBI" id="CHEBI:57540"/>
        <dbReference type="ChEBI" id="CHEBI:57945"/>
        <dbReference type="ChEBI" id="CHEBI:78595"/>
    </reaction>
    <physiologicalReaction direction="left-to-right" evidence="9">
        <dbReference type="Rhea" id="RHEA:42013"/>
    </physiologicalReaction>
</comment>
<dbReference type="RefSeq" id="XP_013401093.1">
    <property type="nucleotide sequence ID" value="XM_013545639.1"/>
</dbReference>
<dbReference type="PANTHER" id="PTHR43658:SF8">
    <property type="entry name" value="17-BETA-HYDROXYSTEROID DEHYDROGENASE 14-RELATED"/>
    <property type="match status" value="1"/>
</dbReference>
<dbReference type="GO" id="GO:0008210">
    <property type="term" value="P:estrogen metabolic process"/>
    <property type="evidence" value="ECO:0007669"/>
    <property type="project" value="TreeGrafter"/>
</dbReference>
<dbReference type="InterPro" id="IPR020904">
    <property type="entry name" value="Sc_DH/Rdtase_CS"/>
</dbReference>
<evidence type="ECO:0000313" key="21">
    <source>
        <dbReference type="Proteomes" id="UP000085678"/>
    </source>
</evidence>
<dbReference type="GO" id="GO:0005739">
    <property type="term" value="C:mitochondrion"/>
    <property type="evidence" value="ECO:0007669"/>
    <property type="project" value="TreeGrafter"/>
</dbReference>
<evidence type="ECO:0000256" key="9">
    <source>
        <dbReference type="ARBA" id="ARBA00050927"/>
    </source>
</evidence>